<proteinExistence type="predicted"/>
<gene>
    <name evidence="1" type="ORF">CTRU02_214710</name>
</gene>
<name>A0ACC3YFJ7_COLTU</name>
<keyword evidence="2" id="KW-1185">Reference proteome</keyword>
<evidence type="ECO:0000313" key="1">
    <source>
        <dbReference type="EMBL" id="KAL0930635.1"/>
    </source>
</evidence>
<evidence type="ECO:0000313" key="2">
    <source>
        <dbReference type="Proteomes" id="UP000805649"/>
    </source>
</evidence>
<dbReference type="Proteomes" id="UP000805649">
    <property type="component" value="Unassembled WGS sequence"/>
</dbReference>
<reference evidence="1 2" key="1">
    <citation type="journal article" date="2020" name="Phytopathology">
        <title>Genome Sequence Resources of Colletotrichum truncatum, C. plurivorum, C. musicola, and C. sojae: Four Species Pathogenic to Soybean (Glycine max).</title>
        <authorList>
            <person name="Rogerio F."/>
            <person name="Boufleur T.R."/>
            <person name="Ciampi-Guillardi M."/>
            <person name="Sukno S.A."/>
            <person name="Thon M.R."/>
            <person name="Massola Junior N.S."/>
            <person name="Baroncelli R."/>
        </authorList>
    </citation>
    <scope>NUCLEOTIDE SEQUENCE [LARGE SCALE GENOMIC DNA]</scope>
    <source>
        <strain evidence="1 2">CMES1059</strain>
    </source>
</reference>
<sequence>MAEATFNAGISGRNVVAAPHASHGGTNNFYFANDGASKPCKPFSTVPFRPDPDFVERPSIMAWLRDKCSQPASRAALVGLGGIGKSQLAVHFAHEIRQSSPNTYIFWVHTSNQVRFEEAYRSIAERLQLPRLSDPNVNVLQLVYDWLCTEENGKWLMVLDNADDADVFYPTPNSVTSTAQRPLASFLPQSSNGMILVTSRNQDVAERLTGSGRSVLSIKGMDEHQAQQLLRNKLQESYDEAAAPDLLEALEYMPLAITQAAAYILQRGPRMSTAVYLDEFRRSEKRKASLLSRNMGDLRRDPSASNSIVITWQMTFDKIRQERQSAADLLVFMSFFDPQGIPEWVLRSYQHEKKSECNANIQNSIQENQDDSSDDSENDSEYDNEDDDFDDDLDMLRLSSLVAVTTQEGVLKMHALVQFCTRLWLSSFDKTRTWKRKFLRVLSKNYPMATPENWAKCRQLDPHVEMVCDNKSKNKENAEDLAQLLTNAGVYQYHTGSYEVARRRLTWAVEIRQKALGAAHYDTLTSINDLAMILQQQGKYKEAEKMHRHVLNSRKKLLGEKNSATLISLTNLAITLNYQAKYKEAEQLSRQSVDGSETVLGKDHPLTLKLGNNLTVVLCAQKKYKEAEQLDRRLTISGERLLGEEHPDMLFFMGNLTVILQYQGKYEEAERMERQVLDSKKKVFGEEHPETLTSMGNLALGLQMQRRYDEAEQMQRQTLDIRKKSLGEEHPSTLTSMGNLALVLQMQGRYDEAEQMQRQTLDIRKKSLGEEHPDTLASMSNLAVVLRSRGRYEDAEQMDRHTLDIRKKVLGEEHPDTHIGMGNLAVVLQMQGRYEEAEQMQRHTLDIRKKVLGEEHLDTLLSMGNLAVVLQDQEKFEEAEQMQRHTLDIRKKVLGEEHLDTLLSMGNLAVVL</sequence>
<dbReference type="EMBL" id="VUJX02000011">
    <property type="protein sequence ID" value="KAL0930635.1"/>
    <property type="molecule type" value="Genomic_DNA"/>
</dbReference>
<organism evidence="1 2">
    <name type="scientific">Colletotrichum truncatum</name>
    <name type="common">Anthracnose fungus</name>
    <name type="synonym">Colletotrichum capsici</name>
    <dbReference type="NCBI Taxonomy" id="5467"/>
    <lineage>
        <taxon>Eukaryota</taxon>
        <taxon>Fungi</taxon>
        <taxon>Dikarya</taxon>
        <taxon>Ascomycota</taxon>
        <taxon>Pezizomycotina</taxon>
        <taxon>Sordariomycetes</taxon>
        <taxon>Hypocreomycetidae</taxon>
        <taxon>Glomerellales</taxon>
        <taxon>Glomerellaceae</taxon>
        <taxon>Colletotrichum</taxon>
        <taxon>Colletotrichum truncatum species complex</taxon>
    </lineage>
</organism>
<protein>
    <submittedName>
        <fullName evidence="1">TPR domain protein (Kinesin light chain)</fullName>
    </submittedName>
</protein>
<comment type="caution">
    <text evidence="1">The sequence shown here is derived from an EMBL/GenBank/DDBJ whole genome shotgun (WGS) entry which is preliminary data.</text>
</comment>
<accession>A0ACC3YFJ7</accession>